<dbReference type="EMBL" id="QWIV01000005">
    <property type="protein sequence ID" value="RMZ61023.1"/>
    <property type="molecule type" value="Genomic_DNA"/>
</dbReference>
<evidence type="ECO:0000256" key="1">
    <source>
        <dbReference type="SAM" id="SignalP"/>
    </source>
</evidence>
<comment type="caution">
    <text evidence="2">The sequence shown here is derived from an EMBL/GenBank/DDBJ whole genome shotgun (WGS) entry which is preliminary data.</text>
</comment>
<dbReference type="RefSeq" id="WP_122545828.1">
    <property type="nucleotide sequence ID" value="NZ_QWIV01000005.1"/>
</dbReference>
<organism evidence="2 3">
    <name type="scientific">Chryseobacterium nematophagum</name>
    <dbReference type="NCBI Taxonomy" id="2305228"/>
    <lineage>
        <taxon>Bacteria</taxon>
        <taxon>Pseudomonadati</taxon>
        <taxon>Bacteroidota</taxon>
        <taxon>Flavobacteriia</taxon>
        <taxon>Flavobacteriales</taxon>
        <taxon>Weeksellaceae</taxon>
        <taxon>Chryseobacterium group</taxon>
        <taxon>Chryseobacterium</taxon>
    </lineage>
</organism>
<reference evidence="2 3" key="1">
    <citation type="submission" date="2018-08" db="EMBL/GenBank/DDBJ databases">
        <title>Chryseobacterium nematophagum: a novel matrix digesting pathogen of nematodes.</title>
        <authorList>
            <person name="Page A."/>
            <person name="Roberts M."/>
            <person name="Felix M.-A."/>
            <person name="Weir W."/>
        </authorList>
    </citation>
    <scope>NUCLEOTIDE SEQUENCE [LARGE SCALE GENOMIC DNA]</scope>
    <source>
        <strain evidence="2 3">JUb275</strain>
    </source>
</reference>
<accession>A0A3M7LE66</accession>
<keyword evidence="3" id="KW-1185">Reference proteome</keyword>
<dbReference type="AlphaFoldDB" id="A0A3M7LE66"/>
<sequence length="206" mass="21177">MKKQFITTLAIVSSTFAFGQVGINTTTPQSTLDVVGTSSATSPDGVLIPRFTVTQLAAKDAAYGATQNGTLVFVISGTGASGKTSNITGTGFYYYDNPTSKWKATGGGVATTAFNVTPLITTNYTVSATDDYITLKIDTSGHTLTLPTSGISAGKKIYVSNTGLNNIDISPAPRNTSTTQVTAGASGILVYLGGTGNGSWDWVSGF</sequence>
<name>A0A3M7LE66_9FLAO</name>
<dbReference type="Proteomes" id="UP000267524">
    <property type="component" value="Unassembled WGS sequence"/>
</dbReference>
<feature type="chain" id="PRO_5018009299" evidence="1">
    <location>
        <begin position="20"/>
        <end position="206"/>
    </location>
</feature>
<gene>
    <name evidence="2" type="ORF">D1632_03375</name>
</gene>
<evidence type="ECO:0000313" key="3">
    <source>
        <dbReference type="Proteomes" id="UP000267524"/>
    </source>
</evidence>
<feature type="signal peptide" evidence="1">
    <location>
        <begin position="1"/>
        <end position="19"/>
    </location>
</feature>
<protein>
    <submittedName>
        <fullName evidence="2">Uncharacterized protein</fullName>
    </submittedName>
</protein>
<proteinExistence type="predicted"/>
<keyword evidence="1" id="KW-0732">Signal</keyword>
<evidence type="ECO:0000313" key="2">
    <source>
        <dbReference type="EMBL" id="RMZ61023.1"/>
    </source>
</evidence>